<comment type="similarity">
    <text evidence="3">Belongs to the RBT5 family.</text>
</comment>
<feature type="compositionally biased region" description="Low complexity" evidence="10">
    <location>
        <begin position="146"/>
        <end position="155"/>
    </location>
</feature>
<feature type="compositionally biased region" description="Low complexity" evidence="10">
    <location>
        <begin position="166"/>
        <end position="180"/>
    </location>
</feature>
<proteinExistence type="inferred from homology"/>
<evidence type="ECO:0000259" key="12">
    <source>
        <dbReference type="PROSITE" id="PS52012"/>
    </source>
</evidence>
<sequence>MKAGLILASAAVAAAQGYFVGEPDCAIPCLTDALSKVNCKAGDTACQCSKDTQTALVPLVAPCLQSKCSAKELGQALQAGNDICSSFSAGKLTFSATPMPSSAMSSASASATAATTPLTQPLLSIQTSIPSNATASMSVPGSLSKSATAPTTTTTGSGGGSGTSTGAGASSTSTPANAAPTQGAAKVVGGLVAGVIGLVVAL</sequence>
<keyword evidence="4" id="KW-0964">Secreted</keyword>
<comment type="caution">
    <text evidence="9">Lacks conserved residue(s) required for the propagation of feature annotation.</text>
</comment>
<comment type="subcellular location">
    <subcellularLocation>
        <location evidence="1">Membrane</location>
        <topology evidence="1">Lipid-anchor</topology>
        <topology evidence="1">GPI-anchor</topology>
    </subcellularLocation>
    <subcellularLocation>
        <location evidence="2">Secreted</location>
    </subcellularLocation>
</comment>
<keyword evidence="9" id="KW-0408">Iron</keyword>
<feature type="region of interest" description="Disordered" evidence="10">
    <location>
        <begin position="136"/>
        <end position="180"/>
    </location>
</feature>
<evidence type="ECO:0000256" key="11">
    <source>
        <dbReference type="SAM" id="SignalP"/>
    </source>
</evidence>
<feature type="chain" id="PRO_5043765924" description="CFEM domain-containing protein" evidence="11">
    <location>
        <begin position="18"/>
        <end position="202"/>
    </location>
</feature>
<evidence type="ECO:0000256" key="4">
    <source>
        <dbReference type="ARBA" id="ARBA00022525"/>
    </source>
</evidence>
<evidence type="ECO:0000256" key="6">
    <source>
        <dbReference type="ARBA" id="ARBA00022729"/>
    </source>
</evidence>
<evidence type="ECO:0000256" key="3">
    <source>
        <dbReference type="ARBA" id="ARBA00010031"/>
    </source>
</evidence>
<dbReference type="Pfam" id="PF05730">
    <property type="entry name" value="CFEM"/>
    <property type="match status" value="1"/>
</dbReference>
<feature type="binding site" description="axial binding residue" evidence="9">
    <location>
        <position position="43"/>
    </location>
    <ligand>
        <name>heme</name>
        <dbReference type="ChEBI" id="CHEBI:30413"/>
    </ligand>
    <ligandPart>
        <name>Fe</name>
        <dbReference type="ChEBI" id="CHEBI:18248"/>
    </ligandPart>
</feature>
<evidence type="ECO:0000313" key="14">
    <source>
        <dbReference type="Proteomes" id="UP001392437"/>
    </source>
</evidence>
<keyword evidence="7 9" id="KW-1015">Disulfide bond</keyword>
<evidence type="ECO:0000256" key="8">
    <source>
        <dbReference type="ARBA" id="ARBA00023288"/>
    </source>
</evidence>
<evidence type="ECO:0000313" key="13">
    <source>
        <dbReference type="EMBL" id="KAK8132940.1"/>
    </source>
</evidence>
<dbReference type="GO" id="GO:0046872">
    <property type="term" value="F:metal ion binding"/>
    <property type="evidence" value="ECO:0007669"/>
    <property type="project" value="UniProtKB-UniRule"/>
</dbReference>
<dbReference type="Proteomes" id="UP001392437">
    <property type="component" value="Unassembled WGS sequence"/>
</dbReference>
<evidence type="ECO:0000256" key="5">
    <source>
        <dbReference type="ARBA" id="ARBA00022622"/>
    </source>
</evidence>
<dbReference type="GO" id="GO:0098552">
    <property type="term" value="C:side of membrane"/>
    <property type="evidence" value="ECO:0007669"/>
    <property type="project" value="UniProtKB-KW"/>
</dbReference>
<evidence type="ECO:0000256" key="2">
    <source>
        <dbReference type="ARBA" id="ARBA00004613"/>
    </source>
</evidence>
<gene>
    <name evidence="13" type="ORF">PG999_001113</name>
</gene>
<dbReference type="InterPro" id="IPR008427">
    <property type="entry name" value="Extracellular_membr_CFEM_dom"/>
</dbReference>
<evidence type="ECO:0000256" key="1">
    <source>
        <dbReference type="ARBA" id="ARBA00004589"/>
    </source>
</evidence>
<keyword evidence="5" id="KW-0325">Glycoprotein</keyword>
<feature type="compositionally biased region" description="Polar residues" evidence="10">
    <location>
        <begin position="136"/>
        <end position="145"/>
    </location>
</feature>
<dbReference type="PROSITE" id="PS52012">
    <property type="entry name" value="CFEM"/>
    <property type="match status" value="1"/>
</dbReference>
<dbReference type="EMBL" id="JAQQWP010000001">
    <property type="protein sequence ID" value="KAK8132940.1"/>
    <property type="molecule type" value="Genomic_DNA"/>
</dbReference>
<dbReference type="AlphaFoldDB" id="A0AAW0RDB7"/>
<keyword evidence="9" id="KW-0479">Metal-binding</keyword>
<feature type="domain" description="CFEM" evidence="12">
    <location>
        <begin position="1"/>
        <end position="112"/>
    </location>
</feature>
<keyword evidence="8" id="KW-0449">Lipoprotein</keyword>
<accession>A0AAW0RDB7</accession>
<name>A0AAW0RDB7_9PEZI</name>
<keyword evidence="9" id="KW-0349">Heme</keyword>
<dbReference type="GO" id="GO:0005576">
    <property type="term" value="C:extracellular region"/>
    <property type="evidence" value="ECO:0007669"/>
    <property type="project" value="UniProtKB-SubCell"/>
</dbReference>
<keyword evidence="5" id="KW-0472">Membrane</keyword>
<protein>
    <recommendedName>
        <fullName evidence="12">CFEM domain-containing protein</fullName>
    </recommendedName>
</protein>
<evidence type="ECO:0000256" key="7">
    <source>
        <dbReference type="ARBA" id="ARBA00023157"/>
    </source>
</evidence>
<evidence type="ECO:0000256" key="10">
    <source>
        <dbReference type="SAM" id="MobiDB-lite"/>
    </source>
</evidence>
<comment type="caution">
    <text evidence="13">The sequence shown here is derived from an EMBL/GenBank/DDBJ whole genome shotgun (WGS) entry which is preliminary data.</text>
</comment>
<feature type="signal peptide" evidence="11">
    <location>
        <begin position="1"/>
        <end position="17"/>
    </location>
</feature>
<dbReference type="SMART" id="SM00747">
    <property type="entry name" value="CFEM"/>
    <property type="match status" value="1"/>
</dbReference>
<keyword evidence="5" id="KW-0336">GPI-anchor</keyword>
<feature type="disulfide bond" evidence="9">
    <location>
        <begin position="39"/>
        <end position="46"/>
    </location>
</feature>
<feature type="compositionally biased region" description="Gly residues" evidence="10">
    <location>
        <begin position="156"/>
        <end position="165"/>
    </location>
</feature>
<keyword evidence="6 11" id="KW-0732">Signal</keyword>
<evidence type="ECO:0000256" key="9">
    <source>
        <dbReference type="PROSITE-ProRule" id="PRU01356"/>
    </source>
</evidence>
<reference evidence="13 14" key="1">
    <citation type="submission" date="2023-01" db="EMBL/GenBank/DDBJ databases">
        <title>Analysis of 21 Apiospora genomes using comparative genomics revels a genus with tremendous synthesis potential of carbohydrate active enzymes and secondary metabolites.</title>
        <authorList>
            <person name="Sorensen T."/>
        </authorList>
    </citation>
    <scope>NUCLEOTIDE SEQUENCE [LARGE SCALE GENOMIC DNA]</scope>
    <source>
        <strain evidence="13 14">CBS 117206</strain>
    </source>
</reference>
<organism evidence="13 14">
    <name type="scientific">Apiospora kogelbergensis</name>
    <dbReference type="NCBI Taxonomy" id="1337665"/>
    <lineage>
        <taxon>Eukaryota</taxon>
        <taxon>Fungi</taxon>
        <taxon>Dikarya</taxon>
        <taxon>Ascomycota</taxon>
        <taxon>Pezizomycotina</taxon>
        <taxon>Sordariomycetes</taxon>
        <taxon>Xylariomycetidae</taxon>
        <taxon>Amphisphaeriales</taxon>
        <taxon>Apiosporaceae</taxon>
        <taxon>Apiospora</taxon>
    </lineage>
</organism>
<keyword evidence="14" id="KW-1185">Reference proteome</keyword>